<keyword evidence="2" id="KW-0802">TPR repeat</keyword>
<dbReference type="InterPro" id="IPR011990">
    <property type="entry name" value="TPR-like_helical_dom_sf"/>
</dbReference>
<dbReference type="SUPFAM" id="SSF48452">
    <property type="entry name" value="TPR-like"/>
    <property type="match status" value="1"/>
</dbReference>
<dbReference type="OrthoDB" id="9762324at2"/>
<evidence type="ECO:0000313" key="5">
    <source>
        <dbReference type="Proteomes" id="UP000473681"/>
    </source>
</evidence>
<dbReference type="PANTHER" id="PTHR42693">
    <property type="entry name" value="ARYLSULFATASE FAMILY MEMBER"/>
    <property type="match status" value="1"/>
</dbReference>
<evidence type="ECO:0000256" key="2">
    <source>
        <dbReference type="PROSITE-ProRule" id="PRU00339"/>
    </source>
</evidence>
<comment type="caution">
    <text evidence="4">The sequence shown here is derived from an EMBL/GenBank/DDBJ whole genome shotgun (WGS) entry which is preliminary data.</text>
</comment>
<dbReference type="PROSITE" id="PS50005">
    <property type="entry name" value="TPR"/>
    <property type="match status" value="1"/>
</dbReference>
<proteinExistence type="inferred from homology"/>
<dbReference type="EMBL" id="SWVK01000016">
    <property type="protein sequence ID" value="NFN35799.1"/>
    <property type="molecule type" value="Genomic_DNA"/>
</dbReference>
<dbReference type="Pfam" id="PF00884">
    <property type="entry name" value="Sulfatase"/>
    <property type="match status" value="1"/>
</dbReference>
<name>A0A846JSA0_CLOBO</name>
<organism evidence="4 5">
    <name type="scientific">Clostridium botulinum</name>
    <dbReference type="NCBI Taxonomy" id="1491"/>
    <lineage>
        <taxon>Bacteria</taxon>
        <taxon>Bacillati</taxon>
        <taxon>Bacillota</taxon>
        <taxon>Clostridia</taxon>
        <taxon>Eubacteriales</taxon>
        <taxon>Clostridiaceae</taxon>
        <taxon>Clostridium</taxon>
    </lineage>
</organism>
<dbReference type="Gene3D" id="1.25.40.10">
    <property type="entry name" value="Tetratricopeptide repeat domain"/>
    <property type="match status" value="1"/>
</dbReference>
<dbReference type="Proteomes" id="UP000473681">
    <property type="component" value="Unassembled WGS sequence"/>
</dbReference>
<dbReference type="GO" id="GO:0004065">
    <property type="term" value="F:arylsulfatase activity"/>
    <property type="evidence" value="ECO:0007669"/>
    <property type="project" value="TreeGrafter"/>
</dbReference>
<dbReference type="RefSeq" id="WP_053342165.1">
    <property type="nucleotide sequence ID" value="NZ_JACBEK010000001.1"/>
</dbReference>
<evidence type="ECO:0000259" key="3">
    <source>
        <dbReference type="Pfam" id="PF00884"/>
    </source>
</evidence>
<sequence>MINIKKLKELKKEAERLIELGELEEAILIINKYEKKYSYDLDIYTIKATIFFYKKQYEIAEKILLDIYYKYEYNFEVNYNLGIIYYYKNEYLKALEYFYKLIMLDEERANCLQNLISNALRNVSKEDNYELMDRVSFYFSNIQRSFPYGGNSESKYGKVMFKDKDNNYYCGIYDYYYQERNGLCLENEEKFKTLIKTEIFPSNLFSNLKIKLNKDVIFPLMISDDYQEVEVNVNGDTNNLKYLLKDRFYYYKFNKNDQIEFKSSKKFILGNKIEIKKNKKLPSLILNIFVDGLSQKFIEENDLENIAPNIYKFFKEGTICSNTYSTGEWTYVSLASFFTGKTTANHRVFHPKFDTDNLNRNELYSEIFQKEGYLTAKIDGDWRSNPSIGYVKGINRYLYQPSIRGMHCDDIIIETIEHLETFKNNNNFLWICIPDLHDIADEYETRISTQVRSSINFRTFEKSQETSVRKKRDDKKSERFGIQLRRIDTYLSLLFNYIKDNYEENDFIVSLVADHGQGYLVKSDEFLDEERTKVAMMFRGKNIPKGKCEEFIAGLDLFSIILKSIYIKNYDKKDANIPRYFGGNKERDYVYSETIFPNSPYQASINDKTHKFFFKSLENCTNDGRVKLEKYEISLINKITGIEESEKNHDKVLKYIDEVFNHIKEYIII</sequence>
<dbReference type="InterPro" id="IPR019734">
    <property type="entry name" value="TPR_rpt"/>
</dbReference>
<dbReference type="Gene3D" id="3.40.720.10">
    <property type="entry name" value="Alkaline Phosphatase, subunit A"/>
    <property type="match status" value="1"/>
</dbReference>
<evidence type="ECO:0000313" key="4">
    <source>
        <dbReference type="EMBL" id="NFN35799.1"/>
    </source>
</evidence>
<feature type="domain" description="Sulfatase N-terminal" evidence="3">
    <location>
        <begin position="302"/>
        <end position="562"/>
    </location>
</feature>
<dbReference type="PANTHER" id="PTHR42693:SF33">
    <property type="entry name" value="ARYLSULFATASE"/>
    <property type="match status" value="1"/>
</dbReference>
<dbReference type="InterPro" id="IPR017850">
    <property type="entry name" value="Alkaline_phosphatase_core_sf"/>
</dbReference>
<accession>A0A846JSA0</accession>
<reference evidence="4 5" key="1">
    <citation type="submission" date="2019-04" db="EMBL/GenBank/DDBJ databases">
        <title>Genome sequencing of Clostridium botulinum Groups I-IV and Clostridium butyricum.</title>
        <authorList>
            <person name="Brunt J."/>
            <person name="Van Vliet A.H.M."/>
            <person name="Stringer S.C."/>
            <person name="Carter A.T."/>
            <person name="Peck M.W."/>
        </authorList>
    </citation>
    <scope>NUCLEOTIDE SEQUENCE [LARGE SCALE GENOMIC DNA]</scope>
    <source>
        <strain evidence="4 5">CB-K-33E</strain>
    </source>
</reference>
<dbReference type="InterPro" id="IPR000917">
    <property type="entry name" value="Sulfatase_N"/>
</dbReference>
<gene>
    <name evidence="4" type="ORF">FDB51_11840</name>
</gene>
<dbReference type="SUPFAM" id="SSF53649">
    <property type="entry name" value="Alkaline phosphatase-like"/>
    <property type="match status" value="1"/>
</dbReference>
<feature type="repeat" description="TPR" evidence="2">
    <location>
        <begin position="75"/>
        <end position="108"/>
    </location>
</feature>
<dbReference type="AlphaFoldDB" id="A0A846JSA0"/>
<protein>
    <submittedName>
        <fullName evidence="4">Sulfatase</fullName>
    </submittedName>
</protein>
<evidence type="ECO:0000256" key="1">
    <source>
        <dbReference type="ARBA" id="ARBA00008779"/>
    </source>
</evidence>
<comment type="similarity">
    <text evidence="1">Belongs to the sulfatase family.</text>
</comment>
<dbReference type="InterPro" id="IPR050738">
    <property type="entry name" value="Sulfatase"/>
</dbReference>